<dbReference type="AlphaFoldDB" id="A0AAW1QZV8"/>
<dbReference type="Proteomes" id="UP001438707">
    <property type="component" value="Unassembled WGS sequence"/>
</dbReference>
<name>A0AAW1QZV8_9CHLO</name>
<protein>
    <submittedName>
        <fullName evidence="1">Uncharacterized protein</fullName>
    </submittedName>
</protein>
<dbReference type="EMBL" id="JALJOS010000019">
    <property type="protein sequence ID" value="KAK9827160.1"/>
    <property type="molecule type" value="Genomic_DNA"/>
</dbReference>
<evidence type="ECO:0000313" key="1">
    <source>
        <dbReference type="EMBL" id="KAK9827160.1"/>
    </source>
</evidence>
<evidence type="ECO:0000313" key="2">
    <source>
        <dbReference type="Proteomes" id="UP001438707"/>
    </source>
</evidence>
<reference evidence="1 2" key="1">
    <citation type="journal article" date="2024" name="Nat. Commun.">
        <title>Phylogenomics reveals the evolutionary origins of lichenization in chlorophyte algae.</title>
        <authorList>
            <person name="Puginier C."/>
            <person name="Libourel C."/>
            <person name="Otte J."/>
            <person name="Skaloud P."/>
            <person name="Haon M."/>
            <person name="Grisel S."/>
            <person name="Petersen M."/>
            <person name="Berrin J.G."/>
            <person name="Delaux P.M."/>
            <person name="Dal Grande F."/>
            <person name="Keller J."/>
        </authorList>
    </citation>
    <scope>NUCLEOTIDE SEQUENCE [LARGE SCALE GENOMIC DNA]</scope>
    <source>
        <strain evidence="1 2">SAG 2145</strain>
    </source>
</reference>
<sequence length="287" mass="31892">MEAADFVQPGTPEQRMIFQLLERVERLERAGDGIGARVRSGVPFAGRDSARGIVHATEGKRSFFVRLYLREAAWAAAVGDPASEDAADGPLVRLIEDHIVGAVGRALVELDFVTHLHFDRHFAVTRFEKVVGRQVRVKVPVRCLEGVITTDSPAVTSALLADAFEHAWGDLLMEGGYREDLLDEEGGPDSLFMATTLRNIVEPCPHPEPVEHMMRFVGAKDPATYRMFYGSSRWPVDFVGDDDADRYHRLAKDARAAMRVLGTHAPDIRHPLVMERVVPPTVRVSFV</sequence>
<proteinExistence type="predicted"/>
<organism evidence="1 2">
    <name type="scientific">Apatococcus lobatus</name>
    <dbReference type="NCBI Taxonomy" id="904363"/>
    <lineage>
        <taxon>Eukaryota</taxon>
        <taxon>Viridiplantae</taxon>
        <taxon>Chlorophyta</taxon>
        <taxon>core chlorophytes</taxon>
        <taxon>Trebouxiophyceae</taxon>
        <taxon>Chlorellales</taxon>
        <taxon>Chlorellaceae</taxon>
        <taxon>Apatococcus</taxon>
    </lineage>
</organism>
<keyword evidence="2" id="KW-1185">Reference proteome</keyword>
<gene>
    <name evidence="1" type="ORF">WJX74_008835</name>
</gene>
<accession>A0AAW1QZV8</accession>
<comment type="caution">
    <text evidence="1">The sequence shown here is derived from an EMBL/GenBank/DDBJ whole genome shotgun (WGS) entry which is preliminary data.</text>
</comment>